<keyword evidence="1" id="KW-1133">Transmembrane helix</keyword>
<keyword evidence="3" id="KW-1185">Reference proteome</keyword>
<keyword evidence="1" id="KW-0472">Membrane</keyword>
<dbReference type="EMBL" id="QFZK01000012">
    <property type="protein sequence ID" value="RFO95787.1"/>
    <property type="molecule type" value="Genomic_DNA"/>
</dbReference>
<gene>
    <name evidence="2" type="ORF">DIC66_16500</name>
</gene>
<comment type="caution">
    <text evidence="2">The sequence shown here is derived from an EMBL/GenBank/DDBJ whole genome shotgun (WGS) entry which is preliminary data.</text>
</comment>
<evidence type="ECO:0000256" key="1">
    <source>
        <dbReference type="SAM" id="Phobius"/>
    </source>
</evidence>
<dbReference type="OrthoDB" id="8904191at2"/>
<name>A0A3E1R8Y7_9BURK</name>
<accession>A0A3E1R8Y7</accession>
<dbReference type="Proteomes" id="UP000260665">
    <property type="component" value="Unassembled WGS sequence"/>
</dbReference>
<reference evidence="2 3" key="1">
    <citation type="submission" date="2018-05" db="EMBL/GenBank/DDBJ databases">
        <title>Rhodoferax soyangensis sp.nov., isolated from an oligotrophic freshwater lake.</title>
        <authorList>
            <person name="Park M."/>
        </authorList>
    </citation>
    <scope>NUCLEOTIDE SEQUENCE [LARGE SCALE GENOMIC DNA]</scope>
    <source>
        <strain evidence="2 3">IMCC26218</strain>
    </source>
</reference>
<proteinExistence type="predicted"/>
<keyword evidence="1" id="KW-0812">Transmembrane</keyword>
<protein>
    <recommendedName>
        <fullName evidence="4">PilN domain-containing protein</fullName>
    </recommendedName>
</protein>
<organism evidence="2 3">
    <name type="scientific">Rhodoferax lacus</name>
    <dbReference type="NCBI Taxonomy" id="2184758"/>
    <lineage>
        <taxon>Bacteria</taxon>
        <taxon>Pseudomonadati</taxon>
        <taxon>Pseudomonadota</taxon>
        <taxon>Betaproteobacteria</taxon>
        <taxon>Burkholderiales</taxon>
        <taxon>Comamonadaceae</taxon>
        <taxon>Rhodoferax</taxon>
    </lineage>
</organism>
<dbReference type="RefSeq" id="WP_117179193.1">
    <property type="nucleotide sequence ID" value="NZ_QFZK01000012.1"/>
</dbReference>
<evidence type="ECO:0000313" key="2">
    <source>
        <dbReference type="EMBL" id="RFO95787.1"/>
    </source>
</evidence>
<feature type="transmembrane region" description="Helical" evidence="1">
    <location>
        <begin position="15"/>
        <end position="35"/>
    </location>
</feature>
<evidence type="ECO:0000313" key="3">
    <source>
        <dbReference type="Proteomes" id="UP000260665"/>
    </source>
</evidence>
<dbReference type="AlphaFoldDB" id="A0A3E1R8Y7"/>
<sequence>MQALQLNWQAGPRTITLVGVALAAAGLLCSAWVLLDYQQADAEWQSLQARQARLERAAKPNKTRAAPTVAVAPLAREDAQSASQIDAQLHRPWDALLHTIEDTRVKDVALISVDVQAAAGSLHLVADAKTMEQALAYVKKLRQSPALKKVYLTGQEEKLSGTQKVLRFSLDASWSATP</sequence>
<evidence type="ECO:0008006" key="4">
    <source>
        <dbReference type="Google" id="ProtNLM"/>
    </source>
</evidence>